<dbReference type="AlphaFoldDB" id="A0A1I0ZH02"/>
<evidence type="ECO:0000313" key="12">
    <source>
        <dbReference type="EMBL" id="SFB23678.1"/>
    </source>
</evidence>
<evidence type="ECO:0000256" key="10">
    <source>
        <dbReference type="SAM" id="Phobius"/>
    </source>
</evidence>
<dbReference type="CDD" id="cd20070">
    <property type="entry name" value="5TM_YidC_Alb3"/>
    <property type="match status" value="1"/>
</dbReference>
<keyword evidence="2" id="KW-0813">Transport</keyword>
<keyword evidence="7 10" id="KW-0472">Membrane</keyword>
<keyword evidence="5" id="KW-0653">Protein transport</keyword>
<dbReference type="PANTHER" id="PTHR12428:SF65">
    <property type="entry name" value="CYTOCHROME C OXIDASE ASSEMBLY PROTEIN COX18, MITOCHONDRIAL"/>
    <property type="match status" value="1"/>
</dbReference>
<dbReference type="InterPro" id="IPR001708">
    <property type="entry name" value="YidC/ALB3/OXA1/COX18"/>
</dbReference>
<sequence>MGILLTQSTTFIIGPIAQLLGWIMNGIFSVLSNLGIENIGLCIIIFTVIMYLLMLPLTIRQQKFSKLTAVMSPEIQAVQKKYAGKRDQESMMKMNEETKEIYEKYGTSPSGSCVQMAIQFPVMFALYQVIYNVPAYVSSVKAVFTPVIDKIIGISGYQDLLQKFVKSEKIGRVALDFTSDTTTTNTIVDLLYRLSTGNWNKLAKTFPDIASSISSVQDSIKHFNSFLGLNIGDSPADIIRTSFGNGSFGILIMAVLIPVLAGATQFINFKLMPQAKTNNDNSSMASSMKMMNYSMPLMSAFFCLTFPAGIGLYWITSALVRSVQQICINKYLDSIDMEAEIAKNQEKAKAKRKKKEGLEERQIVNNATIKTKNIKDLKSIDYTAKDLENIKPGSMTDKANMVRKFNEKNNK</sequence>
<accession>A0A1I0ZH02</accession>
<dbReference type="PANTHER" id="PTHR12428">
    <property type="entry name" value="OXA1"/>
    <property type="match status" value="1"/>
</dbReference>
<dbReference type="STRING" id="1120918.SAMN05216249_11471"/>
<dbReference type="GO" id="GO:0032977">
    <property type="term" value="F:membrane insertase activity"/>
    <property type="evidence" value="ECO:0007669"/>
    <property type="project" value="InterPro"/>
</dbReference>
<dbReference type="NCBIfam" id="TIGR03592">
    <property type="entry name" value="yidC_oxa1_cterm"/>
    <property type="match status" value="1"/>
</dbReference>
<evidence type="ECO:0000256" key="4">
    <source>
        <dbReference type="ARBA" id="ARBA00022692"/>
    </source>
</evidence>
<dbReference type="GO" id="GO:0005886">
    <property type="term" value="C:plasma membrane"/>
    <property type="evidence" value="ECO:0007669"/>
    <property type="project" value="UniProtKB-SubCell"/>
</dbReference>
<comment type="similarity">
    <text evidence="9">Belongs to the OXA1/ALB3/YidC family.</text>
</comment>
<comment type="subcellular location">
    <subcellularLocation>
        <location evidence="1">Cell membrane</location>
        <topology evidence="1">Multi-pass membrane protein</topology>
    </subcellularLocation>
    <subcellularLocation>
        <location evidence="9">Membrane</location>
        <topology evidence="9">Multi-pass membrane protein</topology>
    </subcellularLocation>
</comment>
<keyword evidence="3" id="KW-1003">Cell membrane</keyword>
<feature type="transmembrane region" description="Helical" evidence="10">
    <location>
        <begin position="12"/>
        <end position="32"/>
    </location>
</feature>
<evidence type="ECO:0000256" key="7">
    <source>
        <dbReference type="ARBA" id="ARBA00023136"/>
    </source>
</evidence>
<dbReference type="GO" id="GO:0051205">
    <property type="term" value="P:protein insertion into membrane"/>
    <property type="evidence" value="ECO:0007669"/>
    <property type="project" value="TreeGrafter"/>
</dbReference>
<feature type="transmembrane region" description="Helical" evidence="10">
    <location>
        <begin position="293"/>
        <end position="315"/>
    </location>
</feature>
<evidence type="ECO:0000256" key="1">
    <source>
        <dbReference type="ARBA" id="ARBA00004651"/>
    </source>
</evidence>
<dbReference type="Proteomes" id="UP000198838">
    <property type="component" value="Unassembled WGS sequence"/>
</dbReference>
<feature type="domain" description="Membrane insertase YidC/Oxa/ALB C-terminal" evidence="11">
    <location>
        <begin position="40"/>
        <end position="330"/>
    </location>
</feature>
<keyword evidence="13" id="KW-1185">Reference proteome</keyword>
<dbReference type="RefSeq" id="WP_242949117.1">
    <property type="nucleotide sequence ID" value="NZ_FOJY01000014.1"/>
</dbReference>
<keyword evidence="8" id="KW-0143">Chaperone</keyword>
<evidence type="ECO:0000256" key="9">
    <source>
        <dbReference type="RuleBase" id="RU003945"/>
    </source>
</evidence>
<evidence type="ECO:0000256" key="6">
    <source>
        <dbReference type="ARBA" id="ARBA00022989"/>
    </source>
</evidence>
<proteinExistence type="inferred from homology"/>
<keyword evidence="6 10" id="KW-1133">Transmembrane helix</keyword>
<evidence type="ECO:0000256" key="3">
    <source>
        <dbReference type="ARBA" id="ARBA00022475"/>
    </source>
</evidence>
<name>A0A1I0ZH02_9FIRM</name>
<keyword evidence="4 9" id="KW-0812">Transmembrane</keyword>
<evidence type="ECO:0000256" key="5">
    <source>
        <dbReference type="ARBA" id="ARBA00022927"/>
    </source>
</evidence>
<protein>
    <submittedName>
        <fullName evidence="12">YidC/Oxa1 family membrane protein insertase</fullName>
    </submittedName>
</protein>
<dbReference type="Pfam" id="PF02096">
    <property type="entry name" value="60KD_IMP"/>
    <property type="match status" value="1"/>
</dbReference>
<dbReference type="GO" id="GO:0015031">
    <property type="term" value="P:protein transport"/>
    <property type="evidence" value="ECO:0007669"/>
    <property type="project" value="UniProtKB-KW"/>
</dbReference>
<feature type="transmembrane region" description="Helical" evidence="10">
    <location>
        <begin position="248"/>
        <end position="267"/>
    </location>
</feature>
<organism evidence="12 13">
    <name type="scientific">Acetitomaculum ruminis DSM 5522</name>
    <dbReference type="NCBI Taxonomy" id="1120918"/>
    <lineage>
        <taxon>Bacteria</taxon>
        <taxon>Bacillati</taxon>
        <taxon>Bacillota</taxon>
        <taxon>Clostridia</taxon>
        <taxon>Lachnospirales</taxon>
        <taxon>Lachnospiraceae</taxon>
        <taxon>Acetitomaculum</taxon>
    </lineage>
</organism>
<dbReference type="InterPro" id="IPR047196">
    <property type="entry name" value="YidC_ALB_C"/>
</dbReference>
<evidence type="ECO:0000256" key="2">
    <source>
        <dbReference type="ARBA" id="ARBA00022448"/>
    </source>
</evidence>
<gene>
    <name evidence="12" type="ORF">SAMN05216249_11471</name>
</gene>
<feature type="transmembrane region" description="Helical" evidence="10">
    <location>
        <begin position="38"/>
        <end position="57"/>
    </location>
</feature>
<evidence type="ECO:0000256" key="8">
    <source>
        <dbReference type="ARBA" id="ARBA00023186"/>
    </source>
</evidence>
<evidence type="ECO:0000259" key="11">
    <source>
        <dbReference type="Pfam" id="PF02096"/>
    </source>
</evidence>
<dbReference type="EMBL" id="FOJY01000014">
    <property type="protein sequence ID" value="SFB23678.1"/>
    <property type="molecule type" value="Genomic_DNA"/>
</dbReference>
<reference evidence="12 13" key="1">
    <citation type="submission" date="2016-10" db="EMBL/GenBank/DDBJ databases">
        <authorList>
            <person name="de Groot N.N."/>
        </authorList>
    </citation>
    <scope>NUCLEOTIDE SEQUENCE [LARGE SCALE GENOMIC DNA]</scope>
    <source>
        <strain evidence="12 13">DSM 5522</strain>
    </source>
</reference>
<evidence type="ECO:0000313" key="13">
    <source>
        <dbReference type="Proteomes" id="UP000198838"/>
    </source>
</evidence>
<dbReference type="InterPro" id="IPR028055">
    <property type="entry name" value="YidC/Oxa/ALB_C"/>
</dbReference>